<keyword evidence="2" id="KW-1185">Reference proteome</keyword>
<dbReference type="EMBL" id="CAKOGL010000030">
    <property type="protein sequence ID" value="CAH2106949.1"/>
    <property type="molecule type" value="Genomic_DNA"/>
</dbReference>
<protein>
    <submittedName>
        <fullName evidence="1">Uncharacterized protein</fullName>
    </submittedName>
</protein>
<evidence type="ECO:0000313" key="1">
    <source>
        <dbReference type="EMBL" id="CAH2106949.1"/>
    </source>
</evidence>
<evidence type="ECO:0000313" key="2">
    <source>
        <dbReference type="Proteomes" id="UP001153954"/>
    </source>
</evidence>
<dbReference type="Proteomes" id="UP001153954">
    <property type="component" value="Unassembled WGS sequence"/>
</dbReference>
<sequence>MLQRSQRIIAIHVIRGYRTFSCEAACVLFGFPPGDLEAEILATVFHKRAQYQHQGINFSNSDERRWKFEAETLVFGKCKEPLAQSSAGHVTIEAIRTVFREWIECQISLTFHLVQVLSGHCCFGRNFERAKNPGPDLPLPVLVKFTVKSERSWNSTLAFCESVMRQKERIKRNKDALDLVRTDEEHMVSI</sequence>
<comment type="caution">
    <text evidence="1">The sequence shown here is derived from an EMBL/GenBank/DDBJ whole genome shotgun (WGS) entry which is preliminary data.</text>
</comment>
<dbReference type="AlphaFoldDB" id="A0AAU9V633"/>
<reference evidence="1" key="1">
    <citation type="submission" date="2022-03" db="EMBL/GenBank/DDBJ databases">
        <authorList>
            <person name="Tunstrom K."/>
        </authorList>
    </citation>
    <scope>NUCLEOTIDE SEQUENCE</scope>
</reference>
<organism evidence="1 2">
    <name type="scientific">Euphydryas editha</name>
    <name type="common">Edith's checkerspot</name>
    <dbReference type="NCBI Taxonomy" id="104508"/>
    <lineage>
        <taxon>Eukaryota</taxon>
        <taxon>Metazoa</taxon>
        <taxon>Ecdysozoa</taxon>
        <taxon>Arthropoda</taxon>
        <taxon>Hexapoda</taxon>
        <taxon>Insecta</taxon>
        <taxon>Pterygota</taxon>
        <taxon>Neoptera</taxon>
        <taxon>Endopterygota</taxon>
        <taxon>Lepidoptera</taxon>
        <taxon>Glossata</taxon>
        <taxon>Ditrysia</taxon>
        <taxon>Papilionoidea</taxon>
        <taxon>Nymphalidae</taxon>
        <taxon>Nymphalinae</taxon>
        <taxon>Euphydryas</taxon>
    </lineage>
</organism>
<accession>A0AAU9V633</accession>
<gene>
    <name evidence="1" type="ORF">EEDITHA_LOCUS21022</name>
</gene>
<proteinExistence type="predicted"/>
<name>A0AAU9V633_EUPED</name>